<dbReference type="AlphaFoldDB" id="A0A146FTN5"/>
<organism evidence="1 2">
    <name type="scientific">Aspergillus kawachii</name>
    <name type="common">White koji mold</name>
    <name type="synonym">Aspergillus awamori var. kawachi</name>
    <dbReference type="NCBI Taxonomy" id="1069201"/>
    <lineage>
        <taxon>Eukaryota</taxon>
        <taxon>Fungi</taxon>
        <taxon>Dikarya</taxon>
        <taxon>Ascomycota</taxon>
        <taxon>Pezizomycotina</taxon>
        <taxon>Eurotiomycetes</taxon>
        <taxon>Eurotiomycetidae</taxon>
        <taxon>Eurotiales</taxon>
        <taxon>Aspergillaceae</taxon>
        <taxon>Aspergillus</taxon>
        <taxon>Aspergillus subgen. Circumdati</taxon>
    </lineage>
</organism>
<name>A0A146FTN5_ASPKA</name>
<sequence length="46" mass="4874">MAECNGNARQQSLNQLNGTEALGRCPVSGEVVVITYLYGDLGVDSM</sequence>
<reference evidence="1 2" key="1">
    <citation type="journal article" date="2016" name="DNA Res.">
        <title>Genome sequence of Aspergillus luchuensis NBRC 4314.</title>
        <authorList>
            <person name="Yamada O."/>
            <person name="Machida M."/>
            <person name="Hosoyama A."/>
            <person name="Goto M."/>
            <person name="Takahashi T."/>
            <person name="Futagami T."/>
            <person name="Yamagata Y."/>
            <person name="Takeuchi M."/>
            <person name="Kobayashi T."/>
            <person name="Koike H."/>
            <person name="Abe K."/>
            <person name="Asai K."/>
            <person name="Arita M."/>
            <person name="Fujita N."/>
            <person name="Fukuda K."/>
            <person name="Higa K."/>
            <person name="Horikawa H."/>
            <person name="Ishikawa T."/>
            <person name="Jinno K."/>
            <person name="Kato Y."/>
            <person name="Kirimura K."/>
            <person name="Mizutani O."/>
            <person name="Nakasone K."/>
            <person name="Sano M."/>
            <person name="Shiraishi Y."/>
            <person name="Tsukahara M."/>
            <person name="Gomi K."/>
        </authorList>
    </citation>
    <scope>NUCLEOTIDE SEQUENCE [LARGE SCALE GENOMIC DNA]</scope>
    <source>
        <strain evidence="1 2">RIB 2604</strain>
    </source>
</reference>
<accession>A0A146FTN5</accession>
<reference evidence="2" key="2">
    <citation type="submission" date="2016-02" db="EMBL/GenBank/DDBJ databases">
        <title>Genome sequencing of Aspergillus luchuensis NBRC 4314.</title>
        <authorList>
            <person name="Yamada O."/>
        </authorList>
    </citation>
    <scope>NUCLEOTIDE SEQUENCE [LARGE SCALE GENOMIC DNA]</scope>
    <source>
        <strain evidence="2">RIB 2604</strain>
    </source>
</reference>
<dbReference type="Proteomes" id="UP000075230">
    <property type="component" value="Unassembled WGS sequence"/>
</dbReference>
<proteinExistence type="predicted"/>
<evidence type="ECO:0000313" key="1">
    <source>
        <dbReference type="EMBL" id="GAT29006.1"/>
    </source>
</evidence>
<gene>
    <name evidence="1" type="ORF">RIB2604_02701920</name>
</gene>
<comment type="caution">
    <text evidence="1">The sequence shown here is derived from an EMBL/GenBank/DDBJ whole genome shotgun (WGS) entry which is preliminary data.</text>
</comment>
<dbReference type="EMBL" id="BCWF01000026">
    <property type="protein sequence ID" value="GAT29006.1"/>
    <property type="molecule type" value="Genomic_DNA"/>
</dbReference>
<evidence type="ECO:0000313" key="2">
    <source>
        <dbReference type="Proteomes" id="UP000075230"/>
    </source>
</evidence>
<protein>
    <submittedName>
        <fullName evidence="1">Extracellular dihydrogeodin oxidase/laccase</fullName>
    </submittedName>
</protein>